<dbReference type="GO" id="GO:0019073">
    <property type="term" value="P:viral DNA genome packaging"/>
    <property type="evidence" value="ECO:0007669"/>
    <property type="project" value="UniProtKB-UniRule"/>
</dbReference>
<dbReference type="OrthoDB" id="1351at10239"/>
<name>U6C7Z1_9CAUD</name>
<dbReference type="Gene3D" id="3.30.420.280">
    <property type="match status" value="1"/>
</dbReference>
<accession>U6C7Z1</accession>
<evidence type="ECO:0000256" key="2">
    <source>
        <dbReference type="ARBA" id="ARBA00022741"/>
    </source>
</evidence>
<dbReference type="EMBL" id="AB863625">
    <property type="protein sequence ID" value="BAO04666.1"/>
    <property type="molecule type" value="Genomic_DNA"/>
</dbReference>
<keyword evidence="4 5" id="KW-0231">Viral genome packaging</keyword>
<dbReference type="InterPro" id="IPR044265">
    <property type="entry name" value="Terminase_large_su_BPP22"/>
</dbReference>
<keyword evidence="5" id="KW-0540">Nuclease</keyword>
<dbReference type="Proteomes" id="UP000017866">
    <property type="component" value="Segment"/>
</dbReference>
<feature type="short sequence motif" description="Walker A motif" evidence="5">
    <location>
        <begin position="68"/>
        <end position="75"/>
    </location>
</feature>
<dbReference type="GO" id="GO:0016887">
    <property type="term" value="F:ATP hydrolysis activity"/>
    <property type="evidence" value="ECO:0007669"/>
    <property type="project" value="InterPro"/>
</dbReference>
<dbReference type="EC" id="3.6.4.-" evidence="5"/>
<proteinExistence type="inferred from homology"/>
<dbReference type="EC" id="3.1.21.-" evidence="5"/>
<organism evidence="7 8">
    <name type="scientific">Ralstonia phage RSK1</name>
    <dbReference type="NCBI Taxonomy" id="1417599"/>
    <lineage>
        <taxon>Viruses</taxon>
        <taxon>Duplodnaviria</taxon>
        <taxon>Heunggongvirae</taxon>
        <taxon>Uroviricota</taxon>
        <taxon>Caudoviricetes</taxon>
        <taxon>Firingavirus</taxon>
        <taxon>Firingavirus RSK1</taxon>
    </lineage>
</organism>
<comment type="domain">
    <text evidence="5">The ATPase region is in the N-terminus, whereas the nuclease region is in the C-terminus.</text>
</comment>
<dbReference type="GO" id="GO:0005524">
    <property type="term" value="F:ATP binding"/>
    <property type="evidence" value="ECO:0007669"/>
    <property type="project" value="UniProtKB-KW"/>
</dbReference>
<evidence type="ECO:0000313" key="7">
    <source>
        <dbReference type="EMBL" id="BAO04666.1"/>
    </source>
</evidence>
<keyword evidence="3 5" id="KW-0067">ATP-binding</keyword>
<evidence type="ECO:0000256" key="1">
    <source>
        <dbReference type="ARBA" id="ARBA00022612"/>
    </source>
</evidence>
<reference evidence="7 8" key="1">
    <citation type="submission" date="2013-11" db="EMBL/GenBank/DDBJ databases">
        <title>Dynamic genome rearrangements of T7-like phages that infect Ralstonia solanacearum.</title>
        <authorList>
            <person name="Kotera S."/>
            <person name="Fujiwara A."/>
            <person name="Kawasaki T."/>
            <person name="Fujie M."/>
            <person name="Yamada T."/>
        </authorList>
    </citation>
    <scope>NUCLEOTIDE SEQUENCE [LARGE SCALE GENOMIC DNA]</scope>
</reference>
<feature type="binding site" evidence="5">
    <location>
        <position position="317"/>
    </location>
    <ligand>
        <name>Mg(2+)</name>
        <dbReference type="ChEBI" id="CHEBI:18420"/>
        <note>catalytic; for nuclease activity</note>
    </ligand>
</feature>
<protein>
    <recommendedName>
        <fullName evidence="5">Terminase, large subunit</fullName>
    </recommendedName>
    <alternativeName>
        <fullName evidence="5">DNA-packaging protein gp2</fullName>
    </alternativeName>
    <domain>
        <recommendedName>
            <fullName evidence="5">Endonuclease</fullName>
            <ecNumber evidence="5">3.1.21.-</ecNumber>
        </recommendedName>
    </domain>
    <domain>
        <recommendedName>
            <fullName evidence="5">ATPase</fullName>
            <ecNumber evidence="5">3.6.4.-</ecNumber>
        </recommendedName>
    </domain>
</protein>
<feature type="active site" description="For ATPase activity" evidence="5">
    <location>
        <position position="195"/>
    </location>
</feature>
<dbReference type="RefSeq" id="YP_008853786.1">
    <property type="nucleotide sequence ID" value="NC_022915.1"/>
</dbReference>
<dbReference type="HAMAP" id="MF_04148">
    <property type="entry name" value="TERL_BPP22"/>
    <property type="match status" value="1"/>
</dbReference>
<comment type="cofactor">
    <cofactor evidence="5">
        <name>Mg(2+)</name>
        <dbReference type="ChEBI" id="CHEBI:18420"/>
    </cofactor>
    <text evidence="5">Nuclease activity probably requires 2 Mg(2+) ions per subunit.</text>
</comment>
<evidence type="ECO:0000256" key="5">
    <source>
        <dbReference type="HAMAP-Rule" id="MF_04148"/>
    </source>
</evidence>
<comment type="caution">
    <text evidence="5">Lacks conserved residue(s) required for the propagation of feature annotation.</text>
</comment>
<dbReference type="GeneID" id="17699627"/>
<keyword evidence="5" id="KW-0460">Magnesium</keyword>
<keyword evidence="5" id="KW-0255">Endonuclease</keyword>
<dbReference type="GO" id="GO:0046872">
    <property type="term" value="F:metal ion binding"/>
    <property type="evidence" value="ECO:0007669"/>
    <property type="project" value="UniProtKB-UniRule"/>
</dbReference>
<dbReference type="GO" id="GO:0098009">
    <property type="term" value="C:viral terminase, large subunit"/>
    <property type="evidence" value="ECO:0007669"/>
    <property type="project" value="UniProtKB-UniRule"/>
</dbReference>
<dbReference type="Pfam" id="PF03237">
    <property type="entry name" value="Terminase_6N"/>
    <property type="match status" value="1"/>
</dbReference>
<dbReference type="KEGG" id="vg:17699627"/>
<evidence type="ECO:0000256" key="3">
    <source>
        <dbReference type="ARBA" id="ARBA00022840"/>
    </source>
</evidence>
<feature type="binding site" evidence="5">
    <location>
        <position position="455"/>
    </location>
    <ligand>
        <name>Mg(2+)</name>
        <dbReference type="ChEBI" id="CHEBI:18420"/>
        <note>catalytic; for nuclease activity</note>
    </ligand>
</feature>
<dbReference type="GO" id="GO:0004519">
    <property type="term" value="F:endonuclease activity"/>
    <property type="evidence" value="ECO:0007669"/>
    <property type="project" value="UniProtKB-UniRule"/>
</dbReference>
<dbReference type="Pfam" id="PF17289">
    <property type="entry name" value="Terminase_6C"/>
    <property type="match status" value="1"/>
</dbReference>
<dbReference type="InterPro" id="IPR035421">
    <property type="entry name" value="Terminase_6C"/>
</dbReference>
<keyword evidence="5" id="KW-0479">Metal-binding</keyword>
<dbReference type="Gene3D" id="3.40.50.300">
    <property type="entry name" value="P-loop containing nucleotide triphosphate hydrolases"/>
    <property type="match status" value="1"/>
</dbReference>
<evidence type="ECO:0000259" key="6">
    <source>
        <dbReference type="Pfam" id="PF17289"/>
    </source>
</evidence>
<keyword evidence="5" id="KW-0426">Late protein</keyword>
<dbReference type="GO" id="GO:0051276">
    <property type="term" value="P:chromosome organization"/>
    <property type="evidence" value="ECO:0007669"/>
    <property type="project" value="UniProtKB-UniRule"/>
</dbReference>
<dbReference type="InterPro" id="IPR027417">
    <property type="entry name" value="P-loop_NTPase"/>
</dbReference>
<comment type="similarity">
    <text evidence="5">Belongs to the Lederbergvirus large terminase family.</text>
</comment>
<keyword evidence="2 5" id="KW-0547">Nucleotide-binding</keyword>
<evidence type="ECO:0000256" key="4">
    <source>
        <dbReference type="ARBA" id="ARBA00023219"/>
    </source>
</evidence>
<comment type="function">
    <text evidence="5">The terminase large subunit acts as an ATP driven molecular motor necessary for viral DNA translocation into empty capsids and as an endonuclease that cuts the viral genome to initiate and to end a packaging reaction. The terminase lies at a unique vertex of the procapsid and is composed of two subunits, a small terminase subunit involved in viral DNA recognition (packaging sequence), and a large terminase subunit possessing endonucleolytic and ATPase activities. Both terminase subunits heterooligomerize and are docked on the portal protein to form the packaging machine. Once the capsid is packaged with the DNA, the terminase cleaves the viral genome concatemer and is substituted by the tail.</text>
</comment>
<comment type="subunit">
    <text evidence="5">Interacts with the terminase small subunit; the active complex is composed of a monomer of the terminase large subunit and a nonamer ring of terminase small subunits. Interacts with the portal protein; this interaction allows the packaging of viral DNA.</text>
</comment>
<keyword evidence="1 5" id="KW-1188">Viral release from host cell</keyword>
<sequence length="495" mass="56335">MSSSKRSSLTGSRLSESAVRQAKIELAAALAEKAERLARNRLAAFQPYPWQRTFFAASATNKQRALMAANRVGKTESAAFERAMHLTGRYPDWWDGYRFSRPIRAWALGVSGEQIRDVIQRKLLGDFENDAPNGKGAVPADCLGDFIRSPQTKNLVKDIKIKHISGGWSTLSFKAYEQGQHVLMGDSIDDIWIDEEPRDQQIYPQCLTRTLTGDDNRGGLVTLTFTPENGMTPLVSQFMEDIKEGQFLLNVTWDDAPHLTEEAKAQILAAYPPHQREMRSKGIPAVGAGLIFTVSDDDIKIDPFKVPDHWHVLNGVDFGWDHPQAHVQLAWDKDSDTVYITNAWRASQRDASQARIAVQSWARDIPYAWPHDGLQHEKGGGDQLKQQYSAAGFKMLGIHAQWPDGGNSVEAGIWEMQERMLTGRWRVFSNLVEWFEEKRLYHRDENGRIVKERDDLLSASRYAYMMRRLAVLNTEKKQAQNYEIPRSVNHWNARR</sequence>
<feature type="domain" description="Terminase large subunit gp17-like C-terminal" evidence="6">
    <location>
        <begin position="315"/>
        <end position="466"/>
    </location>
</feature>
<evidence type="ECO:0000313" key="8">
    <source>
        <dbReference type="Proteomes" id="UP000017866"/>
    </source>
</evidence>
<keyword evidence="8" id="KW-1185">Reference proteome</keyword>
<keyword evidence="5" id="KW-0378">Hydrolase</keyword>